<protein>
    <submittedName>
        <fullName evidence="2">Uncharacterized protein</fullName>
    </submittedName>
</protein>
<dbReference type="OrthoDB" id="8123825at2759"/>
<evidence type="ECO:0000313" key="3">
    <source>
        <dbReference type="Proteomes" id="UP000479190"/>
    </source>
</evidence>
<dbReference type="Proteomes" id="UP000479190">
    <property type="component" value="Unassembled WGS sequence"/>
</dbReference>
<feature type="region of interest" description="Disordered" evidence="1">
    <location>
        <begin position="34"/>
        <end position="61"/>
    </location>
</feature>
<gene>
    <name evidence="2" type="ORF">TBRA_LOCUS7155</name>
</gene>
<dbReference type="EMBL" id="CADCXV010000776">
    <property type="protein sequence ID" value="CAB0035257.1"/>
    <property type="molecule type" value="Genomic_DNA"/>
</dbReference>
<evidence type="ECO:0000313" key="2">
    <source>
        <dbReference type="EMBL" id="CAB0035257.1"/>
    </source>
</evidence>
<organism evidence="2 3">
    <name type="scientific">Trichogramma brassicae</name>
    <dbReference type="NCBI Taxonomy" id="86971"/>
    <lineage>
        <taxon>Eukaryota</taxon>
        <taxon>Metazoa</taxon>
        <taxon>Ecdysozoa</taxon>
        <taxon>Arthropoda</taxon>
        <taxon>Hexapoda</taxon>
        <taxon>Insecta</taxon>
        <taxon>Pterygota</taxon>
        <taxon>Neoptera</taxon>
        <taxon>Endopterygota</taxon>
        <taxon>Hymenoptera</taxon>
        <taxon>Apocrita</taxon>
        <taxon>Proctotrupomorpha</taxon>
        <taxon>Chalcidoidea</taxon>
        <taxon>Trichogrammatidae</taxon>
        <taxon>Trichogramma</taxon>
    </lineage>
</organism>
<reference evidence="2 3" key="1">
    <citation type="submission" date="2020-02" db="EMBL/GenBank/DDBJ databases">
        <authorList>
            <person name="Ferguson B K."/>
        </authorList>
    </citation>
    <scope>NUCLEOTIDE SEQUENCE [LARGE SCALE GENOMIC DNA]</scope>
</reference>
<proteinExistence type="predicted"/>
<name>A0A6H5IB87_9HYME</name>
<keyword evidence="3" id="KW-1185">Reference proteome</keyword>
<sequence length="586" mass="67725">TYEWYCFGSASQHVGHQQGKNRLRQQDRHLCNMAAAPPNRTEDRDREQQQQQKGRKSQVRAWTTEKYTDAGQTEQVARLTPRRSARCYFVAAFCKMLLRGRVLHDTTSEPYMILYSAVMFTFIMYRVLVEDNIPKNESSAKRAKSSLRLRSLAALRCVCCSPGSQFPRIAAPALFSWSNPATYTPNLRTLYGTASRPMHSRVYPCPCAYATGLINFYMYIHGLYHAERERSKKELRIIQNQLLKAALNAPRHQGYLLHLLLVRERERENKLNVVKTTWSKYKQAHERRVKIGDIRADENLKNSDAFEETYNCRNNCIIIAAKLLSVFDELKYWYPRRRKIIHVLRARRKKRQPHREAVKVKICIGEKCYFVPLRLSHNEQMHLIINMRVKIGDIRAHGFVKKLTNEVPLPVHDEIGQVASLLRVEHQIELYQVCDRTWSYMDAPWLRRTARREAAAVRSGRARETKAGYSPAHLSVFININSAAAAAAAAARSSPVRRLAFKGAPLAAATAVSRAYARRDVQATAVMRDHHVCLERPVETLLRTTRAACVVYAMRKREKVMYNTDEDAAWWPRNSKSKRKGREKKL</sequence>
<feature type="non-terminal residue" evidence="2">
    <location>
        <position position="1"/>
    </location>
</feature>
<accession>A0A6H5IB87</accession>
<evidence type="ECO:0000256" key="1">
    <source>
        <dbReference type="SAM" id="MobiDB-lite"/>
    </source>
</evidence>
<dbReference type="AlphaFoldDB" id="A0A6H5IB87"/>